<dbReference type="Pfam" id="PF01345">
    <property type="entry name" value="DUF11"/>
    <property type="match status" value="5"/>
</dbReference>
<dbReference type="Pfam" id="PF17210">
    <property type="entry name" value="SdrD_B"/>
    <property type="match status" value="1"/>
</dbReference>
<feature type="domain" description="DUF11" evidence="5">
    <location>
        <begin position="1204"/>
        <end position="1309"/>
    </location>
</feature>
<dbReference type="RefSeq" id="WP_076121633.1">
    <property type="nucleotide sequence ID" value="NZ_MPTC01000047.1"/>
</dbReference>
<accession>A0A1R0XIS0</accession>
<feature type="domain" description="GEVED" evidence="7">
    <location>
        <begin position="444"/>
        <end position="533"/>
    </location>
</feature>
<evidence type="ECO:0000256" key="3">
    <source>
        <dbReference type="ARBA" id="ARBA00022729"/>
    </source>
</evidence>
<reference evidence="9 10" key="1">
    <citation type="submission" date="2016-10" db="EMBL/GenBank/DDBJ databases">
        <title>Paenibacillus species isolates.</title>
        <authorList>
            <person name="Beno S.M."/>
        </authorList>
    </citation>
    <scope>NUCLEOTIDE SEQUENCE [LARGE SCALE GENOMIC DNA]</scope>
    <source>
        <strain evidence="9 10">FSL H7-0710</strain>
    </source>
</reference>
<feature type="domain" description="DUF11" evidence="5">
    <location>
        <begin position="1072"/>
        <end position="1188"/>
    </location>
</feature>
<gene>
    <name evidence="9" type="ORF">BSK52_28075</name>
</gene>
<dbReference type="InterPro" id="IPR047589">
    <property type="entry name" value="DUF11_rpt"/>
</dbReference>
<dbReference type="OrthoDB" id="2490638at2"/>
<evidence type="ECO:0000259" key="8">
    <source>
        <dbReference type="Pfam" id="PF21959"/>
    </source>
</evidence>
<dbReference type="InterPro" id="IPR045474">
    <property type="entry name" value="GEVED"/>
</dbReference>
<proteinExistence type="predicted"/>
<feature type="domain" description="DUF11" evidence="5">
    <location>
        <begin position="917"/>
        <end position="1032"/>
    </location>
</feature>
<dbReference type="PANTHER" id="PTHR34819:SF3">
    <property type="entry name" value="CELL SURFACE PROTEIN"/>
    <property type="match status" value="1"/>
</dbReference>
<dbReference type="Gene3D" id="2.60.40.10">
    <property type="entry name" value="Immunoglobulins"/>
    <property type="match status" value="2"/>
</dbReference>
<evidence type="ECO:0000256" key="1">
    <source>
        <dbReference type="ARBA" id="ARBA00004613"/>
    </source>
</evidence>
<dbReference type="Pfam" id="PF20009">
    <property type="entry name" value="GEVED"/>
    <property type="match status" value="1"/>
</dbReference>
<dbReference type="NCBIfam" id="TIGR01451">
    <property type="entry name" value="B_ant_repeat"/>
    <property type="match status" value="5"/>
</dbReference>
<feature type="domain" description="SD-repeat containing protein B" evidence="6">
    <location>
        <begin position="4"/>
        <end position="77"/>
    </location>
</feature>
<protein>
    <recommendedName>
        <fullName evidence="11">DUF11 domain-containing protein</fullName>
    </recommendedName>
</protein>
<feature type="region of interest" description="Disordered" evidence="4">
    <location>
        <begin position="819"/>
        <end position="843"/>
    </location>
</feature>
<keyword evidence="2" id="KW-0964">Secreted</keyword>
<evidence type="ECO:0000256" key="4">
    <source>
        <dbReference type="SAM" id="MobiDB-lite"/>
    </source>
</evidence>
<evidence type="ECO:0000259" key="5">
    <source>
        <dbReference type="Pfam" id="PF01345"/>
    </source>
</evidence>
<evidence type="ECO:0008006" key="11">
    <source>
        <dbReference type="Google" id="ProtNLM"/>
    </source>
</evidence>
<feature type="compositionally biased region" description="Polar residues" evidence="4">
    <location>
        <begin position="819"/>
        <end position="835"/>
    </location>
</feature>
<dbReference type="InterPro" id="IPR054215">
    <property type="entry name" value="DUF6923"/>
</dbReference>
<dbReference type="PANTHER" id="PTHR34819">
    <property type="entry name" value="LARGE CYSTEINE-RICH PERIPLASMIC PROTEIN OMCB"/>
    <property type="match status" value="1"/>
</dbReference>
<evidence type="ECO:0000256" key="2">
    <source>
        <dbReference type="ARBA" id="ARBA00022525"/>
    </source>
</evidence>
<dbReference type="Proteomes" id="UP000187439">
    <property type="component" value="Unassembled WGS sequence"/>
</dbReference>
<dbReference type="InterPro" id="IPR051172">
    <property type="entry name" value="Chlamydia_OmcB"/>
</dbReference>
<feature type="domain" description="DUF6923" evidence="8">
    <location>
        <begin position="153"/>
        <end position="364"/>
    </location>
</feature>
<keyword evidence="3" id="KW-0732">Signal</keyword>
<feature type="region of interest" description="Disordered" evidence="4">
    <location>
        <begin position="893"/>
        <end position="912"/>
    </location>
</feature>
<sequence length="1375" mass="144279">MAATITGTVFNDLNHNGQFNPGEPGIPNVSVVLYSNSSGTCVSTLTNVNGVYSFPITVAGSYFVYETVTDSGASCPPTTFSQPSGFTMSNGPRKLTVTITKSQISNNATVANQNFSHDTTNNPLSCNTTMIQFAGRPSVWYYLNVVTGATVIQGTVSPPVDINAIGYNPLDNYIYGYDQLNNNLVRVDNSGNVTSLFPLPPGFPSDSYTTGTFDLNGFFYIIVNNESRFYVIDLRPNASTYLKLVNPANEFSEQTSNFGVPLSSALNVSGWVYNSSDSRLYGITPTGLMERVNPATGAITNLTTTPRSAGPFGAAAIDFNHNIYAISNSTGNIYRYTIVGNTATATLFSNTATTSFNDATLCPQAVINLDVSDTSDTVAGNGLVLGTQITSELDADQNSTVTGDDISKGIQIDGLSVPLTTLSVSATSYTLLATVTNTIGSTANLYGWLDFNTNGIFQGNEAAPVQVVSSRPGTQIVPLTFTLPPGVILAPTQTFVRLKFTTDMLVNQNISPIAVDTRSLGAASDGEVEDHILEVNNIADLLVDKSNTPIPVFPGQELEYYIKVINNGPDAALNVLLTDLIPPEVLNPEYSLNGGATFLAWTGSIGLGTLPANESIPVLIRGTVSDTAVGTIINTAIISSTTEAPDPINNTSTSFATVNQSADVSVIELADPTLAVPGDLLKYSIVVSNEGPSLAENVMLIDAVPSQMTNPEFSVDGGVTFDPWDGSYNIGTLINGNTVIIILQGVVSHSSVGTIINTAAINSTTPDPELSNNTSTSVTPIINSADLTVEKTAIPSPVTAGQVITPTIFTTIAEPSNGENVTLTEGRTVNPSADSPNIKEADPDLFNTVSVTNDDPSDTEGVMLIDAVPSKIINPERSEESATGNITNTVIVSLSAPDPDSTNNTSRTGAPVNASSDLSIVKTSSSSTVIPGQLLTYNLLVKNEGPSDADNVVVTNSVPNQLINVEFSIDGGRTFNPWSGSYTIGTLGNSFGLTIIIRGTVINEAVDTITNTATVSSTTPDLDPTNNTSTIVIPVNASSKLSFVKISNANSSDLNLSNNTSTISTPINISADLSVVKTASPNPVAPGQPLTYTVVVSNTGPSNAENVTLIDAVSNVLSNVEFSTNGGTTFAPWGGSLSIGALSNGASNTILIRGIVNTFSSGPVSNTAIVSTTTTDLNPVNNTSTVTVNIIGTANVSIVKFGCADRACPGQLISYTLVVSNAGPSNAENVTLTDIVSSMLRNVEFSTNGGLNYSPWSGSYALGTLANGSSVTVIIRGKISSFAEDMISNTATVSASTPDPVPTNNSSTFVIHIQKGEECQKCGKDHKCDSCKNIRKPHKIKRCKKCTKTHKCDKCRRAAQKRKNRSIKALKLKRK</sequence>
<dbReference type="EMBL" id="MPTC01000047">
    <property type="protein sequence ID" value="OMD34968.1"/>
    <property type="molecule type" value="Genomic_DNA"/>
</dbReference>
<evidence type="ECO:0000259" key="7">
    <source>
        <dbReference type="Pfam" id="PF20009"/>
    </source>
</evidence>
<comment type="subcellular location">
    <subcellularLocation>
        <location evidence="1">Secreted</location>
    </subcellularLocation>
</comment>
<dbReference type="InterPro" id="IPR001434">
    <property type="entry name" value="OmcB-like_DUF11"/>
</dbReference>
<organism evidence="9 10">
    <name type="scientific">Paenibacillus odorifer</name>
    <dbReference type="NCBI Taxonomy" id="189426"/>
    <lineage>
        <taxon>Bacteria</taxon>
        <taxon>Bacillati</taxon>
        <taxon>Bacillota</taxon>
        <taxon>Bacilli</taxon>
        <taxon>Bacillales</taxon>
        <taxon>Paenibacillaceae</taxon>
        <taxon>Paenibacillus</taxon>
    </lineage>
</organism>
<comment type="caution">
    <text evidence="9">The sequence shown here is derived from an EMBL/GenBank/DDBJ whole genome shotgun (WGS) entry which is preliminary data.</text>
</comment>
<evidence type="ECO:0000313" key="10">
    <source>
        <dbReference type="Proteomes" id="UP000187439"/>
    </source>
</evidence>
<feature type="domain" description="DUF11" evidence="5">
    <location>
        <begin position="540"/>
        <end position="653"/>
    </location>
</feature>
<dbReference type="InterPro" id="IPR033764">
    <property type="entry name" value="Sdr_B"/>
</dbReference>
<dbReference type="InterPro" id="IPR013783">
    <property type="entry name" value="Ig-like_fold"/>
</dbReference>
<evidence type="ECO:0000313" key="9">
    <source>
        <dbReference type="EMBL" id="OMD34968.1"/>
    </source>
</evidence>
<feature type="domain" description="DUF11" evidence="5">
    <location>
        <begin position="663"/>
        <end position="777"/>
    </location>
</feature>
<dbReference type="GO" id="GO:0005576">
    <property type="term" value="C:extracellular region"/>
    <property type="evidence" value="ECO:0007669"/>
    <property type="project" value="UniProtKB-SubCell"/>
</dbReference>
<dbReference type="SUPFAM" id="SSF63825">
    <property type="entry name" value="YWTD domain"/>
    <property type="match status" value="1"/>
</dbReference>
<evidence type="ECO:0000259" key="6">
    <source>
        <dbReference type="Pfam" id="PF17210"/>
    </source>
</evidence>
<name>A0A1R0XIS0_9BACL</name>
<dbReference type="SUPFAM" id="SSF117074">
    <property type="entry name" value="Hypothetical protein PA1324"/>
    <property type="match status" value="1"/>
</dbReference>
<dbReference type="Pfam" id="PF21959">
    <property type="entry name" value="DUF6923"/>
    <property type="match status" value="1"/>
</dbReference>